<evidence type="ECO:0000313" key="3">
    <source>
        <dbReference type="EMBL" id="PLW47816.1"/>
    </source>
</evidence>
<name>A0A2N5VD07_9BASI</name>
<feature type="compositionally biased region" description="Polar residues" evidence="1">
    <location>
        <begin position="267"/>
        <end position="289"/>
    </location>
</feature>
<feature type="compositionally biased region" description="Basic residues" evidence="1">
    <location>
        <begin position="113"/>
        <end position="123"/>
    </location>
</feature>
<feature type="domain" description="No apical meristem-associated C-terminal" evidence="2">
    <location>
        <begin position="229"/>
        <end position="394"/>
    </location>
</feature>
<dbReference type="EMBL" id="PGCI01000028">
    <property type="protein sequence ID" value="PLW47816.1"/>
    <property type="molecule type" value="Genomic_DNA"/>
</dbReference>
<gene>
    <name evidence="3" type="ORF">PCASD_04324</name>
</gene>
<dbReference type="PANTHER" id="PTHR45125">
    <property type="entry name" value="F21J9.4-RELATED"/>
    <property type="match status" value="1"/>
</dbReference>
<reference evidence="3 4" key="1">
    <citation type="submission" date="2017-11" db="EMBL/GenBank/DDBJ databases">
        <title>De novo assembly and phasing of dikaryotic genomes from two isolates of Puccinia coronata f. sp. avenae, the causal agent of oat crown rust.</title>
        <authorList>
            <person name="Miller M.E."/>
            <person name="Zhang Y."/>
            <person name="Omidvar V."/>
            <person name="Sperschneider J."/>
            <person name="Schwessinger B."/>
            <person name="Raley C."/>
            <person name="Palmer J.M."/>
            <person name="Garnica D."/>
            <person name="Upadhyaya N."/>
            <person name="Rathjen J."/>
            <person name="Taylor J.M."/>
            <person name="Park R.F."/>
            <person name="Dodds P.N."/>
            <person name="Hirsch C.D."/>
            <person name="Kianian S.F."/>
            <person name="Figueroa M."/>
        </authorList>
    </citation>
    <scope>NUCLEOTIDE SEQUENCE [LARGE SCALE GENOMIC DNA]</scope>
    <source>
        <strain evidence="3">12SD80</strain>
    </source>
</reference>
<evidence type="ECO:0000259" key="2">
    <source>
        <dbReference type="Pfam" id="PF14303"/>
    </source>
</evidence>
<protein>
    <recommendedName>
        <fullName evidence="2">No apical meristem-associated C-terminal domain-containing protein</fullName>
    </recommendedName>
</protein>
<sequence length="401" mass="44889">MPMLNVLRAALAGEVNRVAIRDSATQPRKSPPSGGAIRGSKSSSRSLRRDRVAPFRDSIPPSETPIILEISVLYINLSINTQLNPMESNIQPDLDLSQLDSGNKEVTVETKANQKKAKNKSKSTRQQNYSDVEDVQLCNSWLDVAQDPVIGINQTGSGFWMRVAEKYLKVIPKPNQTSVGLKNCWATLQGAINKFSGCVQQITYANQSGTTNEDRLTYALRLYAKNQKKAFTHLNCYNILVNAPKWNKYVLGLEQKQKSESNKQKIPPSSSDGHHFLSQSAQDASSNPGDSIDPLSEPTTNADSTLKEIKHPAGNKRAKLDQQDGAWQRSLAKSQQMMAEQTEKQNKILRTQTEAMKLLAEDSRSASEDRILSKDTSQMDDCTKRYYEMKKNKIYTQYNIE</sequence>
<evidence type="ECO:0000313" key="4">
    <source>
        <dbReference type="Proteomes" id="UP000235392"/>
    </source>
</evidence>
<accession>A0A2N5VD07</accession>
<dbReference type="AlphaFoldDB" id="A0A2N5VD07"/>
<feature type="region of interest" description="Disordered" evidence="1">
    <location>
        <begin position="257"/>
        <end position="330"/>
    </location>
</feature>
<organism evidence="3 4">
    <name type="scientific">Puccinia coronata f. sp. avenae</name>
    <dbReference type="NCBI Taxonomy" id="200324"/>
    <lineage>
        <taxon>Eukaryota</taxon>
        <taxon>Fungi</taxon>
        <taxon>Dikarya</taxon>
        <taxon>Basidiomycota</taxon>
        <taxon>Pucciniomycotina</taxon>
        <taxon>Pucciniomycetes</taxon>
        <taxon>Pucciniales</taxon>
        <taxon>Pucciniaceae</taxon>
        <taxon>Puccinia</taxon>
    </lineage>
</organism>
<feature type="compositionally biased region" description="Low complexity" evidence="1">
    <location>
        <begin position="33"/>
        <end position="45"/>
    </location>
</feature>
<evidence type="ECO:0000256" key="1">
    <source>
        <dbReference type="SAM" id="MobiDB-lite"/>
    </source>
</evidence>
<dbReference type="Proteomes" id="UP000235392">
    <property type="component" value="Unassembled WGS sequence"/>
</dbReference>
<feature type="region of interest" description="Disordered" evidence="1">
    <location>
        <begin position="108"/>
        <end position="129"/>
    </location>
</feature>
<proteinExistence type="predicted"/>
<dbReference type="PANTHER" id="PTHR45125:SF3">
    <property type="entry name" value="NO-APICAL-MERISTEM-ASSOCIATED CARBOXY-TERMINAL DOMAIN PROTEIN"/>
    <property type="match status" value="1"/>
</dbReference>
<dbReference type="Pfam" id="PF14303">
    <property type="entry name" value="NAM-associated"/>
    <property type="match status" value="1"/>
</dbReference>
<dbReference type="InterPro" id="IPR029466">
    <property type="entry name" value="NAM-associated_C"/>
</dbReference>
<comment type="caution">
    <text evidence="3">The sequence shown here is derived from an EMBL/GenBank/DDBJ whole genome shotgun (WGS) entry which is preliminary data.</text>
</comment>
<feature type="region of interest" description="Disordered" evidence="1">
    <location>
        <begin position="22"/>
        <end position="58"/>
    </location>
</feature>